<dbReference type="AlphaFoldDB" id="A0A9J7E9Z2"/>
<dbReference type="Proteomes" id="UP000301870">
    <property type="component" value="Chromosome 23"/>
</dbReference>
<proteinExistence type="predicted"/>
<sequence length="534" mass="61974">MSIYFDYEVGFKGRMFRRAVETDKHDIDLIWKREHTENLFYHDDIGSLIELSALSICMVDENKEVVGFMALSDYPNVPGLDPNDWENWIRNLYRRYYLSRNTLFIHFMCCADSVTEFFVEEALISVFLNDSYIQYIVLVVPLFCPDELISRFATFRKRNIIKYLPKVKDGVAGNYLYTALRNDFCPKLKMRRAVEEDNDDIVEILDKKCPRLKDLYGEYYISEIIGRHPEFNRKIIVADIQGRAVAVMCLNTDINYKKLQSSYELKPFHGLQNATAFEKEQNKRKNTLLTDFGDPILCGQWNPFQRPSTVKDDSQTEAQGDTMRPKKDVPKIIIGQELLKTFEKSDSEEVGEKVLPGSPVVPSICASVVDMLEEDPFDYDIVNIDTTLFNVTEGKSFEMARPSLKTKRRFVGESLLIKQQMFSNSISSLYLEKVMKPKKKFMKFDDEDFTIYQGTKNAFVIELFAMSDDIDERQSYDLLEAAFELMKHLDYCIIRVPSADKTFPLLQHFCFVPTKPKVCCSYSLYIAHRSSVLG</sequence>
<dbReference type="PANTHER" id="PTHR21178:SF8">
    <property type="entry name" value="CILIA- AND FLAGELLA-ASSOCIATED PROTEIN 61"/>
    <property type="match status" value="1"/>
</dbReference>
<dbReference type="RefSeq" id="XP_022827065.1">
    <property type="nucleotide sequence ID" value="XM_022971297.1"/>
</dbReference>
<dbReference type="PANTHER" id="PTHR21178">
    <property type="entry name" value="CILIA- AND FLAGELLA-ASSOCIATED PROTEIN 61"/>
    <property type="match status" value="1"/>
</dbReference>
<dbReference type="GeneID" id="111356810"/>
<name>A0A9J7E9Z2_SPOLT</name>
<gene>
    <name evidence="3" type="primary">LOC111356810</name>
</gene>
<dbReference type="Pfam" id="PF16092">
    <property type="entry name" value="CFAP61_N"/>
    <property type="match status" value="1"/>
</dbReference>
<protein>
    <submittedName>
        <fullName evidence="3">Cilia- and flagella-associated protein 61-like</fullName>
    </submittedName>
</protein>
<reference evidence="3" key="1">
    <citation type="submission" date="2025-08" db="UniProtKB">
        <authorList>
            <consortium name="RefSeq"/>
        </authorList>
    </citation>
    <scope>IDENTIFICATION</scope>
    <source>
        <strain evidence="3">Ishihara</strain>
        <tissue evidence="3">Whole body</tissue>
    </source>
</reference>
<evidence type="ECO:0000313" key="2">
    <source>
        <dbReference type="Proteomes" id="UP000301870"/>
    </source>
</evidence>
<dbReference type="InterPro" id="IPR038884">
    <property type="entry name" value="CFAP61"/>
</dbReference>
<dbReference type="OrthoDB" id="382863at2759"/>
<dbReference type="KEGG" id="sliu:111356810"/>
<accession>A0A9J7E9Z2</accession>
<keyword evidence="2" id="KW-1185">Reference proteome</keyword>
<dbReference type="InterPro" id="IPR032151">
    <property type="entry name" value="CFAP61_N"/>
</dbReference>
<feature type="domain" description="Cilia- and flagella-associated protein 61 N-terminal" evidence="1">
    <location>
        <begin position="17"/>
        <end position="272"/>
    </location>
</feature>
<organism evidence="2 3">
    <name type="scientific">Spodoptera litura</name>
    <name type="common">Asian cotton leafworm</name>
    <dbReference type="NCBI Taxonomy" id="69820"/>
    <lineage>
        <taxon>Eukaryota</taxon>
        <taxon>Metazoa</taxon>
        <taxon>Ecdysozoa</taxon>
        <taxon>Arthropoda</taxon>
        <taxon>Hexapoda</taxon>
        <taxon>Insecta</taxon>
        <taxon>Pterygota</taxon>
        <taxon>Neoptera</taxon>
        <taxon>Endopterygota</taxon>
        <taxon>Lepidoptera</taxon>
        <taxon>Glossata</taxon>
        <taxon>Ditrysia</taxon>
        <taxon>Noctuoidea</taxon>
        <taxon>Noctuidae</taxon>
        <taxon>Amphipyrinae</taxon>
        <taxon>Spodoptera</taxon>
    </lineage>
</organism>
<evidence type="ECO:0000313" key="3">
    <source>
        <dbReference type="RefSeq" id="XP_022827065.1"/>
    </source>
</evidence>
<evidence type="ECO:0000259" key="1">
    <source>
        <dbReference type="Pfam" id="PF16092"/>
    </source>
</evidence>